<dbReference type="Gene3D" id="3.40.80.10">
    <property type="entry name" value="Peptidoglycan recognition protein-like"/>
    <property type="match status" value="1"/>
</dbReference>
<evidence type="ECO:0000256" key="1">
    <source>
        <dbReference type="ARBA" id="ARBA00001561"/>
    </source>
</evidence>
<dbReference type="SMART" id="SM00644">
    <property type="entry name" value="Ami_2"/>
    <property type="match status" value="1"/>
</dbReference>
<dbReference type="PANTHER" id="PTHR30417">
    <property type="entry name" value="N-ACETYLMURAMOYL-L-ALANINE AMIDASE AMID"/>
    <property type="match status" value="1"/>
</dbReference>
<dbReference type="EC" id="3.5.1.28" evidence="2"/>
<dbReference type="Proteomes" id="UP001524586">
    <property type="component" value="Unassembled WGS sequence"/>
</dbReference>
<comment type="catalytic activity">
    <reaction evidence="1">
        <text>Hydrolyzes the link between N-acetylmuramoyl residues and L-amino acid residues in certain cell-wall glycopeptides.</text>
        <dbReference type="EC" id="3.5.1.28"/>
    </reaction>
</comment>
<proteinExistence type="predicted"/>
<accession>A0ABT1U717</accession>
<name>A0ABT1U717_9GAMM</name>
<evidence type="ECO:0000256" key="2">
    <source>
        <dbReference type="ARBA" id="ARBA00011901"/>
    </source>
</evidence>
<dbReference type="SUPFAM" id="SSF55846">
    <property type="entry name" value="N-acetylmuramoyl-L-alanine amidase-like"/>
    <property type="match status" value="1"/>
</dbReference>
<dbReference type="PANTHER" id="PTHR30417:SF1">
    <property type="entry name" value="N-ACETYLMURAMOYL-L-ALANINE AMIDASE AMID"/>
    <property type="match status" value="1"/>
</dbReference>
<dbReference type="InterPro" id="IPR036505">
    <property type="entry name" value="Amidase/PGRP_sf"/>
</dbReference>
<dbReference type="EMBL" id="JANIBK010000087">
    <property type="protein sequence ID" value="MCQ8129652.1"/>
    <property type="molecule type" value="Genomic_DNA"/>
</dbReference>
<protein>
    <recommendedName>
        <fullName evidence="2">N-acetylmuramoyl-L-alanine amidase</fullName>
        <ecNumber evidence="2">3.5.1.28</ecNumber>
    </recommendedName>
</protein>
<sequence>MADEVVWSSGKLVHKNVTDKVVSGIEKGTLKEVHAIVVHQTGAATAGSSFSSYNAGNNGAHFLIDKDGTIYQTARIDQKCWHVGNIRSRCQEMKTCTPDELKELNALLFKKGESYSARIRNVSQRETAKSYPERYPTNEDSIGIEIVGAFDAKAQKYDSVNKEQNNSLSWLVEVLEAKFSLADDDVYAHGKIGYKQPSEGSSAEWKKP</sequence>
<organism evidence="6 7">
    <name type="scientific">Methylomonas rivi</name>
    <dbReference type="NCBI Taxonomy" id="2952226"/>
    <lineage>
        <taxon>Bacteria</taxon>
        <taxon>Pseudomonadati</taxon>
        <taxon>Pseudomonadota</taxon>
        <taxon>Gammaproteobacteria</taxon>
        <taxon>Methylococcales</taxon>
        <taxon>Methylococcaceae</taxon>
        <taxon>Methylomonas</taxon>
    </lineage>
</organism>
<dbReference type="RefSeq" id="WP_256616083.1">
    <property type="nucleotide sequence ID" value="NZ_JANIBK010000087.1"/>
</dbReference>
<keyword evidence="3" id="KW-0378">Hydrolase</keyword>
<dbReference type="CDD" id="cd06583">
    <property type="entry name" value="PGRP"/>
    <property type="match status" value="1"/>
</dbReference>
<feature type="domain" description="N-acetylmuramoyl-L-alanine amidase" evidence="5">
    <location>
        <begin position="23"/>
        <end position="198"/>
    </location>
</feature>
<keyword evidence="7" id="KW-1185">Reference proteome</keyword>
<comment type="caution">
    <text evidence="6">The sequence shown here is derived from an EMBL/GenBank/DDBJ whole genome shotgun (WGS) entry which is preliminary data.</text>
</comment>
<evidence type="ECO:0000259" key="5">
    <source>
        <dbReference type="SMART" id="SM00644"/>
    </source>
</evidence>
<dbReference type="Pfam" id="PF01510">
    <property type="entry name" value="Amidase_2"/>
    <property type="match status" value="1"/>
</dbReference>
<evidence type="ECO:0000313" key="7">
    <source>
        <dbReference type="Proteomes" id="UP001524586"/>
    </source>
</evidence>
<dbReference type="InterPro" id="IPR002502">
    <property type="entry name" value="Amidase_domain"/>
</dbReference>
<evidence type="ECO:0000256" key="4">
    <source>
        <dbReference type="ARBA" id="ARBA00023316"/>
    </source>
</evidence>
<dbReference type="InterPro" id="IPR051206">
    <property type="entry name" value="NAMLAA_amidase_2"/>
</dbReference>
<gene>
    <name evidence="6" type="ORF">NP596_14405</name>
</gene>
<evidence type="ECO:0000313" key="6">
    <source>
        <dbReference type="EMBL" id="MCQ8129652.1"/>
    </source>
</evidence>
<evidence type="ECO:0000256" key="3">
    <source>
        <dbReference type="ARBA" id="ARBA00022801"/>
    </source>
</evidence>
<reference evidence="6 7" key="1">
    <citation type="submission" date="2022-07" db="EMBL/GenBank/DDBJ databases">
        <title>Methylomonas rivi sp. nov., Methylomonas rosea sp. nov., Methylomonas aureus sp. nov. and Methylomonas subterranea sp. nov., four novel methanotrophs isolated from a freshwater creek and the deep terrestrial subsurface.</title>
        <authorList>
            <person name="Abin C."/>
            <person name="Sankaranarayanan K."/>
            <person name="Garner C."/>
            <person name="Sindelar R."/>
            <person name="Kotary K."/>
            <person name="Garner R."/>
            <person name="Barclay S."/>
            <person name="Lawson P."/>
            <person name="Krumholz L."/>
        </authorList>
    </citation>
    <scope>NUCLEOTIDE SEQUENCE [LARGE SCALE GENOMIC DNA]</scope>
    <source>
        <strain evidence="6 7">WSC-6</strain>
    </source>
</reference>
<keyword evidence="4" id="KW-0961">Cell wall biogenesis/degradation</keyword>